<comment type="caution">
    <text evidence="1">The sequence shown here is derived from an EMBL/GenBank/DDBJ whole genome shotgun (WGS) entry which is preliminary data.</text>
</comment>
<evidence type="ECO:0000313" key="2">
    <source>
        <dbReference type="Proteomes" id="UP000093197"/>
    </source>
</evidence>
<sequence length="67" mass="7967">MPWFPSIFIYNTKLRIFINISNYLANEINSNSDICYVGHILIAFSPEDKVKMTNELHFSLWVLYPKR</sequence>
<accession>A0A853PWX8</accession>
<dbReference type="AlphaFoldDB" id="A0A853PWX8"/>
<gene>
    <name evidence="1" type="ORF">AC094_18120</name>
</gene>
<dbReference type="Proteomes" id="UP000093197">
    <property type="component" value="Unassembled WGS sequence"/>
</dbReference>
<reference evidence="1 2" key="1">
    <citation type="journal article" date="2016" name="PLoS ONE">
        <title>Genomic Diversity of Enterotoxigenic Strains of Bacteroides fragilis.</title>
        <authorList>
            <person name="Pierce J.V."/>
            <person name="Bernstein H.D."/>
        </authorList>
    </citation>
    <scope>NUCLEOTIDE SEQUENCE [LARGE SCALE GENOMIC DNA]</scope>
    <source>
        <strain evidence="1 2">20793-3</strain>
    </source>
</reference>
<organism evidence="1 2">
    <name type="scientific">Bacteroides fragilis</name>
    <dbReference type="NCBI Taxonomy" id="817"/>
    <lineage>
        <taxon>Bacteria</taxon>
        <taxon>Pseudomonadati</taxon>
        <taxon>Bacteroidota</taxon>
        <taxon>Bacteroidia</taxon>
        <taxon>Bacteroidales</taxon>
        <taxon>Bacteroidaceae</taxon>
        <taxon>Bacteroides</taxon>
    </lineage>
</organism>
<evidence type="ECO:0000313" key="1">
    <source>
        <dbReference type="EMBL" id="OCR32188.1"/>
    </source>
</evidence>
<dbReference type="EMBL" id="LIDT01000022">
    <property type="protein sequence ID" value="OCR32188.1"/>
    <property type="molecule type" value="Genomic_DNA"/>
</dbReference>
<protein>
    <submittedName>
        <fullName evidence="1">Uncharacterized protein</fullName>
    </submittedName>
</protein>
<proteinExistence type="predicted"/>
<name>A0A853PWX8_BACFG</name>